<dbReference type="Proteomes" id="UP000477739">
    <property type="component" value="Unassembled WGS sequence"/>
</dbReference>
<keyword evidence="2" id="KW-1185">Reference proteome</keyword>
<evidence type="ECO:0000313" key="2">
    <source>
        <dbReference type="Proteomes" id="UP000477739"/>
    </source>
</evidence>
<comment type="caution">
    <text evidence="1">The sequence shown here is derived from an EMBL/GenBank/DDBJ whole genome shotgun (WGS) entry which is preliminary data.</text>
</comment>
<dbReference type="RefSeq" id="WP_155109137.1">
    <property type="nucleotide sequence ID" value="NZ_WMJZ01000021.1"/>
</dbReference>
<protein>
    <submittedName>
        <fullName evidence="1">Uncharacterized protein</fullName>
    </submittedName>
</protein>
<dbReference type="EMBL" id="WMJZ01000021">
    <property type="protein sequence ID" value="MTH47609.1"/>
    <property type="molecule type" value="Genomic_DNA"/>
</dbReference>
<sequence length="77" mass="8950">MLKEWDNGDSSLKNHRIVWDKPVCKVDGGDITTKDSNQLIELKLFSWGRVDWQIKDRSSLNYFAKHVFGGLVFKPIK</sequence>
<proteinExistence type="predicted"/>
<gene>
    <name evidence="1" type="ORF">GJV78_15360</name>
</gene>
<accession>A0A6L6IM60</accession>
<organism evidence="1 2">
    <name type="scientific">Intestinirhabdus alba</name>
    <dbReference type="NCBI Taxonomy" id="2899544"/>
    <lineage>
        <taxon>Bacteria</taxon>
        <taxon>Pseudomonadati</taxon>
        <taxon>Pseudomonadota</taxon>
        <taxon>Gammaproteobacteria</taxon>
        <taxon>Enterobacterales</taxon>
        <taxon>Enterobacteriaceae</taxon>
        <taxon>Intestinirhabdus</taxon>
    </lineage>
</organism>
<reference evidence="1 2" key="1">
    <citation type="submission" date="2019-11" db="EMBL/GenBank/DDBJ databases">
        <title>Escherichia alba sp. nov. isolated from the gut of plastic-eating superworms Zophobas atratus.</title>
        <authorList>
            <person name="Yang Y."/>
        </authorList>
    </citation>
    <scope>NUCLEOTIDE SEQUENCE [LARGE SCALE GENOMIC DNA]</scope>
    <source>
        <strain evidence="2">BIT-B35</strain>
    </source>
</reference>
<name>A0A6L6IM60_9ENTR</name>
<dbReference type="OrthoDB" id="8177309at2"/>
<dbReference type="AlphaFoldDB" id="A0A6L6IM60"/>
<evidence type="ECO:0000313" key="1">
    <source>
        <dbReference type="EMBL" id="MTH47609.1"/>
    </source>
</evidence>